<accession>A0ACA9RUK4</accession>
<dbReference type="Proteomes" id="UP000789920">
    <property type="component" value="Unassembled WGS sequence"/>
</dbReference>
<sequence>SMIDNFYPVVDRIKTLLCPNGLFGIADFYVSGRVIGNDIQVQQGYYCNWFTRWFWQAWFEFDHINLHPSRRNYVEYQFNTLKSFNGRNHFLIPYLVQIPYYVWLGANKSSISTSHTNLTTLENS</sequence>
<proteinExistence type="predicted"/>
<keyword evidence="2" id="KW-1185">Reference proteome</keyword>
<protein>
    <submittedName>
        <fullName evidence="1">26737_t:CDS:1</fullName>
    </submittedName>
</protein>
<organism evidence="1 2">
    <name type="scientific">Racocetra persica</name>
    <dbReference type="NCBI Taxonomy" id="160502"/>
    <lineage>
        <taxon>Eukaryota</taxon>
        <taxon>Fungi</taxon>
        <taxon>Fungi incertae sedis</taxon>
        <taxon>Mucoromycota</taxon>
        <taxon>Glomeromycotina</taxon>
        <taxon>Glomeromycetes</taxon>
        <taxon>Diversisporales</taxon>
        <taxon>Gigasporaceae</taxon>
        <taxon>Racocetra</taxon>
    </lineage>
</organism>
<feature type="non-terminal residue" evidence="1">
    <location>
        <position position="124"/>
    </location>
</feature>
<dbReference type="EMBL" id="CAJVQC010070601">
    <property type="protein sequence ID" value="CAG8809846.1"/>
    <property type="molecule type" value="Genomic_DNA"/>
</dbReference>
<gene>
    <name evidence="1" type="ORF">RPERSI_LOCUS22950</name>
</gene>
<feature type="non-terminal residue" evidence="1">
    <location>
        <position position="1"/>
    </location>
</feature>
<reference evidence="1" key="1">
    <citation type="submission" date="2021-06" db="EMBL/GenBank/DDBJ databases">
        <authorList>
            <person name="Kallberg Y."/>
            <person name="Tangrot J."/>
            <person name="Rosling A."/>
        </authorList>
    </citation>
    <scope>NUCLEOTIDE SEQUENCE</scope>
    <source>
        <strain evidence="1">MA461A</strain>
    </source>
</reference>
<evidence type="ECO:0000313" key="2">
    <source>
        <dbReference type="Proteomes" id="UP000789920"/>
    </source>
</evidence>
<comment type="caution">
    <text evidence="1">The sequence shown here is derived from an EMBL/GenBank/DDBJ whole genome shotgun (WGS) entry which is preliminary data.</text>
</comment>
<name>A0ACA9RUK4_9GLOM</name>
<evidence type="ECO:0000313" key="1">
    <source>
        <dbReference type="EMBL" id="CAG8809846.1"/>
    </source>
</evidence>